<evidence type="ECO:0000313" key="2">
    <source>
        <dbReference type="EMBL" id="MFL9924094.1"/>
    </source>
</evidence>
<dbReference type="EMBL" id="JAQQFM010000003">
    <property type="protein sequence ID" value="MFL9924094.1"/>
    <property type="molecule type" value="Genomic_DNA"/>
</dbReference>
<evidence type="ECO:0000313" key="3">
    <source>
        <dbReference type="Proteomes" id="UP001629246"/>
    </source>
</evidence>
<protein>
    <submittedName>
        <fullName evidence="2">Uncharacterized protein</fullName>
    </submittedName>
</protein>
<evidence type="ECO:0000256" key="1">
    <source>
        <dbReference type="SAM" id="MobiDB-lite"/>
    </source>
</evidence>
<accession>A0ABW9A7A2</accession>
<gene>
    <name evidence="2" type="ORF">PQR62_07455</name>
</gene>
<keyword evidence="3" id="KW-1185">Reference proteome</keyword>
<comment type="caution">
    <text evidence="2">The sequence shown here is derived from an EMBL/GenBank/DDBJ whole genome shotgun (WGS) entry which is preliminary data.</text>
</comment>
<name>A0ABW9A7A2_9BURK</name>
<reference evidence="2 3" key="1">
    <citation type="journal article" date="2024" name="Chem. Sci.">
        <title>Discovery of megapolipeptins by genome mining of a Burkholderiales bacteria collection.</title>
        <authorList>
            <person name="Paulo B.S."/>
            <person name="Recchia M.J.J."/>
            <person name="Lee S."/>
            <person name="Fergusson C.H."/>
            <person name="Romanowski S.B."/>
            <person name="Hernandez A."/>
            <person name="Krull N."/>
            <person name="Liu D.Y."/>
            <person name="Cavanagh H."/>
            <person name="Bos A."/>
            <person name="Gray C.A."/>
            <person name="Murphy B.T."/>
            <person name="Linington R.G."/>
            <person name="Eustaquio A.S."/>
        </authorList>
    </citation>
    <scope>NUCLEOTIDE SEQUENCE [LARGE SCALE GENOMIC DNA]</scope>
    <source>
        <strain evidence="2 3">RL21-008-BIB-A</strain>
    </source>
</reference>
<proteinExistence type="predicted"/>
<dbReference type="Proteomes" id="UP001629246">
    <property type="component" value="Unassembled WGS sequence"/>
</dbReference>
<dbReference type="RefSeq" id="WP_408156378.1">
    <property type="nucleotide sequence ID" value="NZ_JAQQFM010000003.1"/>
</dbReference>
<organism evidence="2 3">
    <name type="scientific">Herbaspirillum lusitanum</name>
    <dbReference type="NCBI Taxonomy" id="213312"/>
    <lineage>
        <taxon>Bacteria</taxon>
        <taxon>Pseudomonadati</taxon>
        <taxon>Pseudomonadota</taxon>
        <taxon>Betaproteobacteria</taxon>
        <taxon>Burkholderiales</taxon>
        <taxon>Oxalobacteraceae</taxon>
        <taxon>Herbaspirillum</taxon>
    </lineage>
</organism>
<sequence>MHETAFMIGLPPRELLRGASLNMEGVKLNCLDDLPLGPEQARNSEFGSGRSLA</sequence>
<feature type="region of interest" description="Disordered" evidence="1">
    <location>
        <begin position="34"/>
        <end position="53"/>
    </location>
</feature>